<protein>
    <recommendedName>
        <fullName evidence="1">RNase H type-1 domain-containing protein</fullName>
    </recommendedName>
</protein>
<dbReference type="InterPro" id="IPR002156">
    <property type="entry name" value="RNaseH_domain"/>
</dbReference>
<dbReference type="CDD" id="cd06222">
    <property type="entry name" value="RNase_H_like"/>
    <property type="match status" value="1"/>
</dbReference>
<sequence>MASISNRITVTPAAKLAEILASREASLIAQRFNNTGVILEGDDAGVIKTLREDENNLSTFGNFLDKVKSSVQHVCNFELNWVNRQSNMVVHILAQLAKVQSLGNWDDYPPDFLCIDLHVDL</sequence>
<dbReference type="AlphaFoldDB" id="A0ABD2ZKW0"/>
<evidence type="ECO:0000259" key="1">
    <source>
        <dbReference type="Pfam" id="PF13456"/>
    </source>
</evidence>
<gene>
    <name evidence="2" type="ORF">ACH5RR_018013</name>
</gene>
<dbReference type="Gene3D" id="3.30.420.10">
    <property type="entry name" value="Ribonuclease H-like superfamily/Ribonuclease H"/>
    <property type="match status" value="1"/>
</dbReference>
<keyword evidence="3" id="KW-1185">Reference proteome</keyword>
<dbReference type="Pfam" id="PF13456">
    <property type="entry name" value="RVT_3"/>
    <property type="match status" value="1"/>
</dbReference>
<accession>A0ABD2ZKW0</accession>
<dbReference type="Proteomes" id="UP001630127">
    <property type="component" value="Unassembled WGS sequence"/>
</dbReference>
<dbReference type="InterPro" id="IPR036397">
    <property type="entry name" value="RNaseH_sf"/>
</dbReference>
<evidence type="ECO:0000313" key="2">
    <source>
        <dbReference type="EMBL" id="KAL3519864.1"/>
    </source>
</evidence>
<feature type="domain" description="RNase H type-1" evidence="1">
    <location>
        <begin position="15"/>
        <end position="96"/>
    </location>
</feature>
<dbReference type="EMBL" id="JBJUIK010000008">
    <property type="protein sequence ID" value="KAL3519864.1"/>
    <property type="molecule type" value="Genomic_DNA"/>
</dbReference>
<name>A0ABD2ZKW0_9GENT</name>
<dbReference type="InterPro" id="IPR044730">
    <property type="entry name" value="RNase_H-like_dom_plant"/>
</dbReference>
<proteinExistence type="predicted"/>
<evidence type="ECO:0000313" key="3">
    <source>
        <dbReference type="Proteomes" id="UP001630127"/>
    </source>
</evidence>
<reference evidence="2 3" key="1">
    <citation type="submission" date="2024-11" db="EMBL/GenBank/DDBJ databases">
        <title>A near-complete genome assembly of Cinchona calisaya.</title>
        <authorList>
            <person name="Lian D.C."/>
            <person name="Zhao X.W."/>
            <person name="Wei L."/>
        </authorList>
    </citation>
    <scope>NUCLEOTIDE SEQUENCE [LARGE SCALE GENOMIC DNA]</scope>
    <source>
        <tissue evidence="2">Nenye</tissue>
    </source>
</reference>
<organism evidence="2 3">
    <name type="scientific">Cinchona calisaya</name>
    <dbReference type="NCBI Taxonomy" id="153742"/>
    <lineage>
        <taxon>Eukaryota</taxon>
        <taxon>Viridiplantae</taxon>
        <taxon>Streptophyta</taxon>
        <taxon>Embryophyta</taxon>
        <taxon>Tracheophyta</taxon>
        <taxon>Spermatophyta</taxon>
        <taxon>Magnoliopsida</taxon>
        <taxon>eudicotyledons</taxon>
        <taxon>Gunneridae</taxon>
        <taxon>Pentapetalae</taxon>
        <taxon>asterids</taxon>
        <taxon>lamiids</taxon>
        <taxon>Gentianales</taxon>
        <taxon>Rubiaceae</taxon>
        <taxon>Cinchonoideae</taxon>
        <taxon>Cinchoneae</taxon>
        <taxon>Cinchona</taxon>
    </lineage>
</organism>
<comment type="caution">
    <text evidence="2">The sequence shown here is derived from an EMBL/GenBank/DDBJ whole genome shotgun (WGS) entry which is preliminary data.</text>
</comment>